<feature type="region of interest" description="Disordered" evidence="1">
    <location>
        <begin position="513"/>
        <end position="553"/>
    </location>
</feature>
<dbReference type="OrthoDB" id="3364707at2759"/>
<feature type="compositionally biased region" description="Low complexity" evidence="1">
    <location>
        <begin position="1469"/>
        <end position="1481"/>
    </location>
</feature>
<feature type="compositionally biased region" description="Low complexity" evidence="1">
    <location>
        <begin position="1341"/>
        <end position="1361"/>
    </location>
</feature>
<feature type="region of interest" description="Disordered" evidence="1">
    <location>
        <begin position="826"/>
        <end position="955"/>
    </location>
</feature>
<feature type="compositionally biased region" description="Basic and acidic residues" evidence="1">
    <location>
        <begin position="610"/>
        <end position="634"/>
    </location>
</feature>
<proteinExistence type="predicted"/>
<feature type="compositionally biased region" description="Polar residues" evidence="1">
    <location>
        <begin position="724"/>
        <end position="740"/>
    </location>
</feature>
<dbReference type="HOGENOM" id="CLU_241937_0_0_1"/>
<feature type="compositionally biased region" description="Polar residues" evidence="1">
    <location>
        <begin position="898"/>
        <end position="928"/>
    </location>
</feature>
<gene>
    <name evidence="2" type="ORF">GYMLUDRAFT_71894</name>
</gene>
<feature type="compositionally biased region" description="Polar residues" evidence="1">
    <location>
        <begin position="671"/>
        <end position="681"/>
    </location>
</feature>
<feature type="compositionally biased region" description="Polar residues" evidence="1">
    <location>
        <begin position="194"/>
        <end position="211"/>
    </location>
</feature>
<feature type="compositionally biased region" description="Polar residues" evidence="1">
    <location>
        <begin position="1444"/>
        <end position="1468"/>
    </location>
</feature>
<feature type="compositionally biased region" description="Polar residues" evidence="1">
    <location>
        <begin position="1362"/>
        <end position="1373"/>
    </location>
</feature>
<feature type="compositionally biased region" description="Basic and acidic residues" evidence="1">
    <location>
        <begin position="1524"/>
        <end position="1536"/>
    </location>
</feature>
<reference evidence="2 3" key="1">
    <citation type="submission" date="2014-04" db="EMBL/GenBank/DDBJ databases">
        <title>Evolutionary Origins and Diversification of the Mycorrhizal Mutualists.</title>
        <authorList>
            <consortium name="DOE Joint Genome Institute"/>
            <consortium name="Mycorrhizal Genomics Consortium"/>
            <person name="Kohler A."/>
            <person name="Kuo A."/>
            <person name="Nagy L.G."/>
            <person name="Floudas D."/>
            <person name="Copeland A."/>
            <person name="Barry K.W."/>
            <person name="Cichocki N."/>
            <person name="Veneault-Fourrey C."/>
            <person name="LaButti K."/>
            <person name="Lindquist E.A."/>
            <person name="Lipzen A."/>
            <person name="Lundell T."/>
            <person name="Morin E."/>
            <person name="Murat C."/>
            <person name="Riley R."/>
            <person name="Ohm R."/>
            <person name="Sun H."/>
            <person name="Tunlid A."/>
            <person name="Henrissat B."/>
            <person name="Grigoriev I.V."/>
            <person name="Hibbett D.S."/>
            <person name="Martin F."/>
        </authorList>
    </citation>
    <scope>NUCLEOTIDE SEQUENCE [LARGE SCALE GENOMIC DNA]</scope>
    <source>
        <strain evidence="2 3">FD-317 M1</strain>
    </source>
</reference>
<name>A0A0D0C6J9_9AGAR</name>
<feature type="compositionally biased region" description="Polar residues" evidence="1">
    <location>
        <begin position="1117"/>
        <end position="1150"/>
    </location>
</feature>
<feature type="region of interest" description="Disordered" evidence="1">
    <location>
        <begin position="1079"/>
        <end position="1150"/>
    </location>
</feature>
<feature type="compositionally biased region" description="Low complexity" evidence="1">
    <location>
        <begin position="97"/>
        <end position="122"/>
    </location>
</feature>
<organism evidence="2 3">
    <name type="scientific">Collybiopsis luxurians FD-317 M1</name>
    <dbReference type="NCBI Taxonomy" id="944289"/>
    <lineage>
        <taxon>Eukaryota</taxon>
        <taxon>Fungi</taxon>
        <taxon>Dikarya</taxon>
        <taxon>Basidiomycota</taxon>
        <taxon>Agaricomycotina</taxon>
        <taxon>Agaricomycetes</taxon>
        <taxon>Agaricomycetidae</taxon>
        <taxon>Agaricales</taxon>
        <taxon>Marasmiineae</taxon>
        <taxon>Omphalotaceae</taxon>
        <taxon>Collybiopsis</taxon>
        <taxon>Collybiopsis luxurians</taxon>
    </lineage>
</organism>
<feature type="compositionally biased region" description="Low complexity" evidence="1">
    <location>
        <begin position="1593"/>
        <end position="1602"/>
    </location>
</feature>
<feature type="compositionally biased region" description="Polar residues" evidence="1">
    <location>
        <begin position="129"/>
        <end position="150"/>
    </location>
</feature>
<feature type="compositionally biased region" description="Low complexity" evidence="1">
    <location>
        <begin position="409"/>
        <end position="436"/>
    </location>
</feature>
<feature type="compositionally biased region" description="Polar residues" evidence="1">
    <location>
        <begin position="1"/>
        <end position="20"/>
    </location>
</feature>
<keyword evidence="3" id="KW-1185">Reference proteome</keyword>
<feature type="compositionally biased region" description="Low complexity" evidence="1">
    <location>
        <begin position="1251"/>
        <end position="1293"/>
    </location>
</feature>
<feature type="compositionally biased region" description="Basic and acidic residues" evidence="1">
    <location>
        <begin position="832"/>
        <end position="869"/>
    </location>
</feature>
<feature type="region of interest" description="Disordered" evidence="1">
    <location>
        <begin position="582"/>
        <end position="654"/>
    </location>
</feature>
<feature type="region of interest" description="Disordered" evidence="1">
    <location>
        <begin position="403"/>
        <end position="475"/>
    </location>
</feature>
<feature type="compositionally biased region" description="Polar residues" evidence="1">
    <location>
        <begin position="1014"/>
        <end position="1023"/>
    </location>
</feature>
<feature type="region of interest" description="Disordered" evidence="1">
    <location>
        <begin position="1"/>
        <end position="226"/>
    </location>
</feature>
<feature type="compositionally biased region" description="Polar residues" evidence="1">
    <location>
        <begin position="1551"/>
        <end position="1562"/>
    </location>
</feature>
<feature type="region of interest" description="Disordered" evidence="1">
    <location>
        <begin position="1330"/>
        <end position="1381"/>
    </location>
</feature>
<feature type="compositionally biased region" description="Low complexity" evidence="1">
    <location>
        <begin position="1568"/>
        <end position="1580"/>
    </location>
</feature>
<feature type="region of interest" description="Disordered" evidence="1">
    <location>
        <begin position="761"/>
        <end position="810"/>
    </location>
</feature>
<sequence length="1667" mass="177807">MASSGATTNARVNSTRTRTPGSPGIGFGRQIRNGAESSKRPPPSPLSPPIFSSSSSASTVPSSGPAAGLKRKPSSSANKSQIPRPEPCNSLDNSKFLSRPRLSSSSSALSSIRSISHSPPSRVARPRAVSSTSSPQAGQVSQLRPSSSANPIAKAHSKTGLTSKTLSTNSSPSVPPRRFYSLSPSPQPAKTPHPRTSTVTSNPNSQSSGTLTKPMLNPKEDSGGSIEEGKKFELARSAGPTALQVSSNLGLSPRDIDLLKSVWEDSSIIDNHPSDPSSIDRNAVKSGYGSVFGFNLAQKSRNSVAITEASSLDRSQSVSSISSAFSNNSAVSAKTISNLPAPAPLLGLSTSSSSPNTGAEVSASKSPMLQSPLGSLEAPAQSPDSQDVYHTLQYLRSSVSIAELRSRKSSGSSSDDTTNMDSNFPPSESQPSLPLLAHPQSQLRSVASNKASSTAAIAHGTPRAPQGPSAQDVGSRSKIPIAVAIPSSPLEHSIPYHTAGLASPLTKFPAPASAFTNRQTSRREPSSDILSPSSNLSSSPPGVSSGKRYASSITPTLSPSSPFIDSYSPHGSSPTQVNLKRLLSKPAPPGNSSASESESAPVSRNSRPVRRIDRIEERNEKQRIEAITKERALESDGDDMPSTSFVGSRERDRARIAEWERERQLLKERSLSSARPATATSDTKERGGLGARLVRSASWSRSRERDGSEKSEKKSRNVLKRRPSATSTSPEVSPEASTNLKEFPYSSFAPAYTGSILPVASVPGQVTSSGGLKPPPPGSSLSRDSSPVPNDKRRSVIPHSALLKQGLVLDDSASVISGTSPAQEVMLAYRQQQEREKTREKERNERAQEKQRERELWQREEEHRQRGLKEQVSPAVPDNHNRERALPKTEPSPESVPTKDTQLNPVLNKSAISLSPASSEISRTLQPSLQPPSRILESSSEPELPDDEEHSRPYYTVLGKSNRILAAEGTRIEESFLPDFSWSSSNLMEGIPSSIGAGLGQPLPDSSRNEESRSASQTWNRTASVSVGKHSSKGSSFGLSKSLTRKVSGRLGPSKKELPADVAGISSAPSMLIDDHGRASLQERRVAPQKESSRVDKRSLRLSIDGYGLLPPPKSSPLHQSSTTQTEASDSKSSVSPLASPVHTTNAGSSKSKIWNLMKRISTGGLRESYRHSSVGSLPTSPFLPPPVPALPQDMNKYSKGFKGKDDRNVAHKRNATSVPATPNLNLKHPSLDAASRIPITPSRMNASLETPTTTSTRPGTATRSSSPISSSDIGSSKFFNRSQSQRSSTSSFGEQIPPVPSAPGKVTQLQQHILPPSELYQLHLSLEQNEDRKPQGAQFSNNSTSYSPSSSNIKLLASSSRPNLKLQTQRPRTASAAEEWRIVPTPKEEVVAFSLPVPRRRKETENTDDIVSRHPLPPADDCRPSSPTIPMFSTEAAINAWPSTSASRKTKPSQSSTVSPFSDTSGPSLISSTSELASSHLPPPPALPLKSPKRPTTSSSPSGKTSIPLFPPPPPTPSTALDKSFDERSKYDHVSEATTSRRVLRKSLGPGSTSESQFSSLSRKRTTSGSGNTRTTSGSHDSPARSTSTKISLPSRLSSSESVRRPSTHRTYGGLSEKEKAEKWDDLLERSNKAGGTLHLNGSLDGLASDRLGFSVHDSGDELNDL</sequence>
<feature type="compositionally biased region" description="Basic and acidic residues" evidence="1">
    <location>
        <begin position="1079"/>
        <end position="1099"/>
    </location>
</feature>
<evidence type="ECO:0000313" key="2">
    <source>
        <dbReference type="EMBL" id="KIK63776.1"/>
    </source>
</evidence>
<feature type="compositionally biased region" description="Polar residues" evidence="1">
    <location>
        <begin position="1216"/>
        <end position="1225"/>
    </location>
</feature>
<dbReference type="EMBL" id="KN834763">
    <property type="protein sequence ID" value="KIK63776.1"/>
    <property type="molecule type" value="Genomic_DNA"/>
</dbReference>
<feature type="compositionally biased region" description="Low complexity" evidence="1">
    <location>
        <begin position="158"/>
        <end position="172"/>
    </location>
</feature>
<feature type="region of interest" description="Disordered" evidence="1">
    <location>
        <begin position="667"/>
        <end position="744"/>
    </location>
</feature>
<feature type="region of interest" description="Disordered" evidence="1">
    <location>
        <begin position="993"/>
        <end position="1039"/>
    </location>
</feature>
<feature type="region of interest" description="Disordered" evidence="1">
    <location>
        <begin position="1214"/>
        <end position="1310"/>
    </location>
</feature>
<protein>
    <submittedName>
        <fullName evidence="2">Uncharacterized protein</fullName>
    </submittedName>
</protein>
<evidence type="ECO:0000256" key="1">
    <source>
        <dbReference type="SAM" id="MobiDB-lite"/>
    </source>
</evidence>
<feature type="region of interest" description="Disordered" evidence="1">
    <location>
        <begin position="1402"/>
        <end position="1431"/>
    </location>
</feature>
<feature type="compositionally biased region" description="Low complexity" evidence="1">
    <location>
        <begin position="1489"/>
        <end position="1509"/>
    </location>
</feature>
<feature type="region of interest" description="Disordered" evidence="1">
    <location>
        <begin position="1444"/>
        <end position="1623"/>
    </location>
</feature>
<feature type="compositionally biased region" description="Basic and acidic residues" evidence="1">
    <location>
        <begin position="701"/>
        <end position="715"/>
    </location>
</feature>
<dbReference type="Proteomes" id="UP000053593">
    <property type="component" value="Unassembled WGS sequence"/>
</dbReference>
<feature type="region of interest" description="Disordered" evidence="1">
    <location>
        <begin position="347"/>
        <end position="385"/>
    </location>
</feature>
<feature type="compositionally biased region" description="Polar residues" evidence="1">
    <location>
        <begin position="363"/>
        <end position="373"/>
    </location>
</feature>
<feature type="compositionally biased region" description="Low complexity" evidence="1">
    <location>
        <begin position="49"/>
        <end position="65"/>
    </location>
</feature>
<feature type="compositionally biased region" description="Low complexity" evidence="1">
    <location>
        <begin position="1024"/>
        <end position="1039"/>
    </location>
</feature>
<feature type="compositionally biased region" description="Low complexity" evidence="1">
    <location>
        <begin position="347"/>
        <end position="358"/>
    </location>
</feature>
<feature type="compositionally biased region" description="Low complexity" evidence="1">
    <location>
        <begin position="527"/>
        <end position="553"/>
    </location>
</feature>
<evidence type="ECO:0000313" key="3">
    <source>
        <dbReference type="Proteomes" id="UP000053593"/>
    </source>
</evidence>
<feature type="compositionally biased region" description="Polar residues" evidence="1">
    <location>
        <begin position="439"/>
        <end position="455"/>
    </location>
</feature>
<accession>A0A0D0C6J9</accession>